<evidence type="ECO:0000313" key="2">
    <source>
        <dbReference type="Proteomes" id="UP000006054"/>
    </source>
</evidence>
<dbReference type="RefSeq" id="WP_014799088.1">
    <property type="nucleotide sequence ID" value="NC_018018.1"/>
</dbReference>
<dbReference type="KEGG" id="fli:Fleli_3331"/>
<dbReference type="InterPro" id="IPR035986">
    <property type="entry name" value="PKD_dom_sf"/>
</dbReference>
<dbReference type="HOGENOM" id="CLU_402124_0_0_10"/>
<organism evidence="1 2">
    <name type="scientific">Bernardetia litoralis (strain ATCC 23117 / DSM 6794 / NBRC 15988 / NCIMB 1366 / Fx l1 / Sio-4)</name>
    <name type="common">Flexibacter litoralis</name>
    <dbReference type="NCBI Taxonomy" id="880071"/>
    <lineage>
        <taxon>Bacteria</taxon>
        <taxon>Pseudomonadati</taxon>
        <taxon>Bacteroidota</taxon>
        <taxon>Cytophagia</taxon>
        <taxon>Cytophagales</taxon>
        <taxon>Bernardetiaceae</taxon>
        <taxon>Bernardetia</taxon>
    </lineage>
</organism>
<proteinExistence type="predicted"/>
<reference evidence="2" key="1">
    <citation type="submission" date="2012-06" db="EMBL/GenBank/DDBJ databases">
        <title>The complete genome of Flexibacter litoralis DSM 6794.</title>
        <authorList>
            <person name="Lucas S."/>
            <person name="Copeland A."/>
            <person name="Lapidus A."/>
            <person name="Glavina del Rio T."/>
            <person name="Dalin E."/>
            <person name="Tice H."/>
            <person name="Bruce D."/>
            <person name="Goodwin L."/>
            <person name="Pitluck S."/>
            <person name="Peters L."/>
            <person name="Ovchinnikova G."/>
            <person name="Lu M."/>
            <person name="Kyrpides N."/>
            <person name="Mavromatis K."/>
            <person name="Ivanova N."/>
            <person name="Brettin T."/>
            <person name="Detter J.C."/>
            <person name="Han C."/>
            <person name="Larimer F."/>
            <person name="Land M."/>
            <person name="Hauser L."/>
            <person name="Markowitz V."/>
            <person name="Cheng J.-F."/>
            <person name="Hugenholtz P."/>
            <person name="Woyke T."/>
            <person name="Wu D."/>
            <person name="Spring S."/>
            <person name="Lang E."/>
            <person name="Kopitz M."/>
            <person name="Brambilla E."/>
            <person name="Klenk H.-P."/>
            <person name="Eisen J.A."/>
        </authorList>
    </citation>
    <scope>NUCLEOTIDE SEQUENCE [LARGE SCALE GENOMIC DNA]</scope>
    <source>
        <strain evidence="2">ATCC 23117 / DSM 6794 / NBRC 15988 / NCIMB 1366 / Sio-4</strain>
    </source>
</reference>
<gene>
    <name evidence="1" type="ordered locus">Fleli_3331</name>
</gene>
<dbReference type="NCBIfam" id="TIGR04131">
    <property type="entry name" value="Bac_Flav_CTERM"/>
    <property type="match status" value="1"/>
</dbReference>
<sequence precursor="true">MIFINNYPKLLKNYIIVLFFLFFLFLQGFSFAQEANFTIQGTKGCAPFTVTVQDESGAAPNQVSYKFGEGNVQTENTFTFIMPGIYSVTQFVSGGSSLQKTNVIRVFSRQPVDFKIIRCVGKKIKLDIQDFYYDAYKIDFGDNTFAQTGDNGSVEHTYSTEEEYTVVVRGLFDEDTENCIATERVIKPVEGLLPAVINRLEAFADGTAQIDYTLNTSLPHVLEILTSNGFEYKATIPEDSNNYLIQNASPGDTYRMSVRDQCQSDTKNSSIFYIPNSNTTVEDNHVNINWEVNRELDANEFVKYSILRNGESIFETTDSSLVYLKDEAVACQVRYCYQVEIEYSSGLKLISPERCVLAQSNLPPPAVSDVYATFTPTNQTILNWNYPNGIEADSINSLSFIRNDNIGNTTKYNLPSSTINFEDTQVNIDSSPYCYSISYVSSCKLSSEFSGFICPILLSYEGTPTNKEGILTFNWTAFGGLETSNYVLEQTDTLNKEPFAIQNISNGAGFYTIDIENQEKQTIHVRVRADLGDTTTYSNTVRIDFRSFINLPNAFTPNGDNLNDTYGIESKFIKEFEMMIFNRWGEIVFQTNDVNGRWDGRYRNGFAPSGEYTLKIVAFDQRNKKHTLTEMIKLIR</sequence>
<dbReference type="Pfam" id="PF13585">
    <property type="entry name" value="CHU_C"/>
    <property type="match status" value="1"/>
</dbReference>
<name>I4ANX5_BERLS</name>
<dbReference type="AlphaFoldDB" id="I4ANX5"/>
<dbReference type="Gene3D" id="2.60.40.10">
    <property type="entry name" value="Immunoglobulins"/>
    <property type="match status" value="2"/>
</dbReference>
<dbReference type="InterPro" id="IPR026341">
    <property type="entry name" value="T9SS_type_B"/>
</dbReference>
<dbReference type="Proteomes" id="UP000006054">
    <property type="component" value="Chromosome"/>
</dbReference>
<dbReference type="SUPFAM" id="SSF49299">
    <property type="entry name" value="PKD domain"/>
    <property type="match status" value="2"/>
</dbReference>
<evidence type="ECO:0000313" key="1">
    <source>
        <dbReference type="EMBL" id="AFM05660.1"/>
    </source>
</evidence>
<protein>
    <submittedName>
        <fullName evidence="1">PDK repeat-containing protein</fullName>
    </submittedName>
</protein>
<dbReference type="InterPro" id="IPR013783">
    <property type="entry name" value="Ig-like_fold"/>
</dbReference>
<dbReference type="eggNOG" id="COG3291">
    <property type="taxonomic scope" value="Bacteria"/>
</dbReference>
<dbReference type="OrthoDB" id="631648at2"/>
<accession>I4ANX5</accession>
<dbReference type="STRING" id="880071.Fleli_3331"/>
<dbReference type="EMBL" id="CP003345">
    <property type="protein sequence ID" value="AFM05660.1"/>
    <property type="molecule type" value="Genomic_DNA"/>
</dbReference>
<keyword evidence="2" id="KW-1185">Reference proteome</keyword>